<feature type="signal peptide" evidence="1">
    <location>
        <begin position="1"/>
        <end position="16"/>
    </location>
</feature>
<keyword evidence="3" id="KW-1185">Reference proteome</keyword>
<name>A0ABQ9FQF4_TEGGR</name>
<proteinExistence type="predicted"/>
<protein>
    <submittedName>
        <fullName evidence="2">Uncharacterized protein</fullName>
    </submittedName>
</protein>
<dbReference type="Proteomes" id="UP001217089">
    <property type="component" value="Unassembled WGS sequence"/>
</dbReference>
<gene>
    <name evidence="2" type="ORF">KUTeg_004585</name>
</gene>
<organism evidence="2 3">
    <name type="scientific">Tegillarca granosa</name>
    <name type="common">Malaysian cockle</name>
    <name type="synonym">Anadara granosa</name>
    <dbReference type="NCBI Taxonomy" id="220873"/>
    <lineage>
        <taxon>Eukaryota</taxon>
        <taxon>Metazoa</taxon>
        <taxon>Spiralia</taxon>
        <taxon>Lophotrochozoa</taxon>
        <taxon>Mollusca</taxon>
        <taxon>Bivalvia</taxon>
        <taxon>Autobranchia</taxon>
        <taxon>Pteriomorphia</taxon>
        <taxon>Arcoida</taxon>
        <taxon>Arcoidea</taxon>
        <taxon>Arcidae</taxon>
        <taxon>Tegillarca</taxon>
    </lineage>
</organism>
<sequence>MLFLFVILSSVTIANTKFFRLEAEDFAKPWYNQTVHQRSSASNYKAVHLHGGILKTEFCLTKQSHISIEDVMFSNDGGEDEIEVYFDWNHMGEIKTRNSSSSGQSWNFFKTSGPIAEITNVKPGHHVLILNVSKSDPHGVELDMIKLFISDEDLEENVFKCEVFCYDSINHEHIAGRDFLPSARIDQRSFNTSCTEIDNIVIPFYHDSAKEYIVKATHPRYKAFINYRVSNFTNCTMGSDRIWAYENISFPLDQPYHTERALLSESHIDGKSALFFHFSLDGPEKGVMDSEIGSTFRLYLDTKDPVEVGFLYYTRNNNLSKSLVQVYNSSVEYLSWNIPDFTWKEGKNNILGLLFPEKTKLIIRKVELEKRKQKLDTPFHIFDNTDVIIEGVEIDFWWIQGHKMAVKVVDSDREFTEAKYIRIYTRVPWETDKYSQVFVMYADGNIRLLPMTPPGLDWIPFGSSLLVGYSDPKTRRPSAPISQIDIDPKLNTLNVTYVNGDRATIDLTVTFSETILSIRNLNFTDKKKHLPFLTFRSMWVADGNADVDHVSVNGNPPRRILSDWETLYGTSFVFYRKCLSSHNTLSPDIRVQLFQN</sequence>
<comment type="caution">
    <text evidence="2">The sequence shown here is derived from an EMBL/GenBank/DDBJ whole genome shotgun (WGS) entry which is preliminary data.</text>
</comment>
<evidence type="ECO:0000313" key="3">
    <source>
        <dbReference type="Proteomes" id="UP001217089"/>
    </source>
</evidence>
<keyword evidence="1" id="KW-0732">Signal</keyword>
<evidence type="ECO:0000256" key="1">
    <source>
        <dbReference type="SAM" id="SignalP"/>
    </source>
</evidence>
<evidence type="ECO:0000313" key="2">
    <source>
        <dbReference type="EMBL" id="KAJ8319494.1"/>
    </source>
</evidence>
<accession>A0ABQ9FQF4</accession>
<dbReference type="EMBL" id="JARBDR010000214">
    <property type="protein sequence ID" value="KAJ8319494.1"/>
    <property type="molecule type" value="Genomic_DNA"/>
</dbReference>
<feature type="chain" id="PRO_5047520687" evidence="1">
    <location>
        <begin position="17"/>
        <end position="596"/>
    </location>
</feature>
<reference evidence="2 3" key="1">
    <citation type="submission" date="2022-12" db="EMBL/GenBank/DDBJ databases">
        <title>Chromosome-level genome of Tegillarca granosa.</title>
        <authorList>
            <person name="Kim J."/>
        </authorList>
    </citation>
    <scope>NUCLEOTIDE SEQUENCE [LARGE SCALE GENOMIC DNA]</scope>
    <source>
        <strain evidence="2">Teg-2019</strain>
        <tissue evidence="2">Adductor muscle</tissue>
    </source>
</reference>